<organism evidence="2 3">
    <name type="scientific">Exserohilum turcicum (strain 28A)</name>
    <name type="common">Northern leaf blight fungus</name>
    <name type="synonym">Setosphaeria turcica</name>
    <dbReference type="NCBI Taxonomy" id="671987"/>
    <lineage>
        <taxon>Eukaryota</taxon>
        <taxon>Fungi</taxon>
        <taxon>Dikarya</taxon>
        <taxon>Ascomycota</taxon>
        <taxon>Pezizomycotina</taxon>
        <taxon>Dothideomycetes</taxon>
        <taxon>Pleosporomycetidae</taxon>
        <taxon>Pleosporales</taxon>
        <taxon>Pleosporineae</taxon>
        <taxon>Pleosporaceae</taxon>
        <taxon>Exserohilum</taxon>
    </lineage>
</organism>
<reference evidence="2 3" key="2">
    <citation type="journal article" date="2013" name="PLoS Genet.">
        <title>Comparative genome structure, secondary metabolite, and effector coding capacity across Cochliobolus pathogens.</title>
        <authorList>
            <person name="Condon B.J."/>
            <person name="Leng Y."/>
            <person name="Wu D."/>
            <person name="Bushley K.E."/>
            <person name="Ohm R.A."/>
            <person name="Otillar R."/>
            <person name="Martin J."/>
            <person name="Schackwitz W."/>
            <person name="Grimwood J."/>
            <person name="MohdZainudin N."/>
            <person name="Xue C."/>
            <person name="Wang R."/>
            <person name="Manning V.A."/>
            <person name="Dhillon B."/>
            <person name="Tu Z.J."/>
            <person name="Steffenson B.J."/>
            <person name="Salamov A."/>
            <person name="Sun H."/>
            <person name="Lowry S."/>
            <person name="LaButti K."/>
            <person name="Han J."/>
            <person name="Copeland A."/>
            <person name="Lindquist E."/>
            <person name="Barry K."/>
            <person name="Schmutz J."/>
            <person name="Baker S.E."/>
            <person name="Ciuffetti L.M."/>
            <person name="Grigoriev I.V."/>
            <person name="Zhong S."/>
            <person name="Turgeon B.G."/>
        </authorList>
    </citation>
    <scope>NUCLEOTIDE SEQUENCE [LARGE SCALE GENOMIC DNA]</scope>
    <source>
        <strain evidence="3">28A</strain>
    </source>
</reference>
<evidence type="ECO:0000259" key="1">
    <source>
        <dbReference type="Pfam" id="PF25534"/>
    </source>
</evidence>
<proteinExistence type="predicted"/>
<dbReference type="STRING" id="671987.R0JIK0"/>
<dbReference type="eggNOG" id="ENOG502SAV6">
    <property type="taxonomic scope" value="Eukaryota"/>
</dbReference>
<feature type="domain" description="DUF7918" evidence="1">
    <location>
        <begin position="9"/>
        <end position="229"/>
    </location>
</feature>
<accession>R0JIK0</accession>
<dbReference type="PANTHER" id="PTHR36223">
    <property type="entry name" value="BETA-LACTAMASE-TYPE TRANSPEPTIDASE FOLD DOMAIN CONTAINING PROTEIN"/>
    <property type="match status" value="1"/>
</dbReference>
<protein>
    <recommendedName>
        <fullName evidence="1">DUF7918 domain-containing protein</fullName>
    </recommendedName>
</protein>
<evidence type="ECO:0000313" key="3">
    <source>
        <dbReference type="Proteomes" id="UP000016935"/>
    </source>
</evidence>
<dbReference type="RefSeq" id="XP_008031274.1">
    <property type="nucleotide sequence ID" value="XM_008033083.1"/>
</dbReference>
<dbReference type="PANTHER" id="PTHR36223:SF1">
    <property type="entry name" value="TRANSCRIPTION ELONGATION FACTOR EAF N-TERMINAL DOMAIN-CONTAINING PROTEIN"/>
    <property type="match status" value="1"/>
</dbReference>
<name>R0JIK0_EXST2</name>
<dbReference type="AlphaFoldDB" id="R0JIK0"/>
<dbReference type="Proteomes" id="UP000016935">
    <property type="component" value="Unassembled WGS sequence"/>
</dbReference>
<sequence length="312" mass="35297">MAIDTNYPGLEVAVTVNDSPLQEYDDGDEDSAPNTVTKYIEAQSGAEFAVTAKFKHPFPTHHDVKMCLVIDGKYLNGWVQSWNGLYGLVLKGDRTKWQQNGQWVEQKFCFAELNMVEEARGPLPNVAALKNSLSEKGCITISLQFIKIGKKAAAEQNSPAPQLTKFKEIPEKALKGVALSHQAILSKPQKAHVGREIYTWVPIDKKPFATFHFKYRSLASLKALRIVPPDESLSVPLEERPEEELNEEELRELLRRMRQREAGSKLVKQETATKPDINSERFVNNDIDDEVAVLESRPCKRRRVDQEVIVLD</sequence>
<reference evidence="2 3" key="1">
    <citation type="journal article" date="2012" name="PLoS Pathog.">
        <title>Diverse lifestyles and strategies of plant pathogenesis encoded in the genomes of eighteen Dothideomycetes fungi.</title>
        <authorList>
            <person name="Ohm R.A."/>
            <person name="Feau N."/>
            <person name="Henrissat B."/>
            <person name="Schoch C.L."/>
            <person name="Horwitz B.A."/>
            <person name="Barry K.W."/>
            <person name="Condon B.J."/>
            <person name="Copeland A.C."/>
            <person name="Dhillon B."/>
            <person name="Glaser F."/>
            <person name="Hesse C.N."/>
            <person name="Kosti I."/>
            <person name="LaButti K."/>
            <person name="Lindquist E.A."/>
            <person name="Lucas S."/>
            <person name="Salamov A.A."/>
            <person name="Bradshaw R.E."/>
            <person name="Ciuffetti L."/>
            <person name="Hamelin R.C."/>
            <person name="Kema G.H.J."/>
            <person name="Lawrence C."/>
            <person name="Scott J.A."/>
            <person name="Spatafora J.W."/>
            <person name="Turgeon B.G."/>
            <person name="de Wit P.J.G.M."/>
            <person name="Zhong S."/>
            <person name="Goodwin S.B."/>
            <person name="Grigoriev I.V."/>
        </authorList>
    </citation>
    <scope>NUCLEOTIDE SEQUENCE [LARGE SCALE GENOMIC DNA]</scope>
    <source>
        <strain evidence="3">28A</strain>
    </source>
</reference>
<dbReference type="EMBL" id="KB908877">
    <property type="protein sequence ID" value="EOA81153.1"/>
    <property type="molecule type" value="Genomic_DNA"/>
</dbReference>
<keyword evidence="3" id="KW-1185">Reference proteome</keyword>
<dbReference type="OrthoDB" id="3364132at2759"/>
<dbReference type="GeneID" id="19404080"/>
<gene>
    <name evidence="2" type="ORF">SETTUDRAFT_36026</name>
</gene>
<dbReference type="HOGENOM" id="CLU_070614_1_1_1"/>
<dbReference type="Pfam" id="PF25534">
    <property type="entry name" value="DUF7918"/>
    <property type="match status" value="1"/>
</dbReference>
<dbReference type="InterPro" id="IPR057678">
    <property type="entry name" value="DUF7918"/>
</dbReference>
<evidence type="ECO:0000313" key="2">
    <source>
        <dbReference type="EMBL" id="EOA81153.1"/>
    </source>
</evidence>